<evidence type="ECO:0000313" key="2">
    <source>
        <dbReference type="Proteomes" id="UP000270673"/>
    </source>
</evidence>
<sequence>MDRERRFAALFDMDGVVLDTEGQYDNFWQEQGKRFHPDMPEFHKVIKGQTIERILKNYFEGDVALQQQISRELDEFECRMDFPYFPGVEQFIRTLQKHGVRTALVTSSNNKKMAHVFRVHPEFSELFECMVTADKITRSKPDPECYLLAARELQIKPDDCCVFEDSFSGIEAGRRAGMKVIGLATTNSREKIQDKVDRVLSDFTGCVYDQFIGLMDKKETII</sequence>
<dbReference type="PANTHER" id="PTHR43481">
    <property type="entry name" value="FRUCTOSE-1-PHOSPHATE PHOSPHATASE"/>
    <property type="match status" value="1"/>
</dbReference>
<dbReference type="InterPro" id="IPR023214">
    <property type="entry name" value="HAD_sf"/>
</dbReference>
<dbReference type="InterPro" id="IPR041492">
    <property type="entry name" value="HAD_2"/>
</dbReference>
<evidence type="ECO:0000313" key="1">
    <source>
        <dbReference type="EMBL" id="AZS31467.1"/>
    </source>
</evidence>
<dbReference type="NCBIfam" id="TIGR01549">
    <property type="entry name" value="HAD-SF-IA-v1"/>
    <property type="match status" value="1"/>
</dbReference>
<accession>A0A3S9VY47</accession>
<dbReference type="SFLD" id="SFLDS00003">
    <property type="entry name" value="Haloacid_Dehalogenase"/>
    <property type="match status" value="1"/>
</dbReference>
<dbReference type="PRINTS" id="PR00413">
    <property type="entry name" value="HADHALOGNASE"/>
</dbReference>
<organism evidence="1 2">
    <name type="scientific">Butyricimonas faecalis</name>
    <dbReference type="NCBI Taxonomy" id="2093856"/>
    <lineage>
        <taxon>Bacteria</taxon>
        <taxon>Pseudomonadati</taxon>
        <taxon>Bacteroidota</taxon>
        <taxon>Bacteroidia</taxon>
        <taxon>Bacteroidales</taxon>
        <taxon>Odoribacteraceae</taxon>
        <taxon>Butyricimonas</taxon>
    </lineage>
</organism>
<dbReference type="RefSeq" id="WP_106482096.1">
    <property type="nucleotide sequence ID" value="NZ_CP032819.1"/>
</dbReference>
<dbReference type="InterPro" id="IPR051806">
    <property type="entry name" value="HAD-like_SPP"/>
</dbReference>
<dbReference type="Gene3D" id="1.10.150.240">
    <property type="entry name" value="Putative phosphatase, domain 2"/>
    <property type="match status" value="1"/>
</dbReference>
<dbReference type="NCBIfam" id="TIGR01509">
    <property type="entry name" value="HAD-SF-IA-v3"/>
    <property type="match status" value="1"/>
</dbReference>
<dbReference type="PANTHER" id="PTHR43481:SF4">
    <property type="entry name" value="GLYCEROL-1-PHOSPHATE PHOSPHOHYDROLASE 1-RELATED"/>
    <property type="match status" value="1"/>
</dbReference>
<proteinExistence type="predicted"/>
<dbReference type="InterPro" id="IPR023198">
    <property type="entry name" value="PGP-like_dom2"/>
</dbReference>
<dbReference type="SFLD" id="SFLDG01129">
    <property type="entry name" value="C1.5:_HAD__Beta-PGM__Phosphata"/>
    <property type="match status" value="1"/>
</dbReference>
<keyword evidence="2" id="KW-1185">Reference proteome</keyword>
<dbReference type="Gene3D" id="3.40.50.1000">
    <property type="entry name" value="HAD superfamily/HAD-like"/>
    <property type="match status" value="1"/>
</dbReference>
<dbReference type="Pfam" id="PF13419">
    <property type="entry name" value="HAD_2"/>
    <property type="match status" value="1"/>
</dbReference>
<dbReference type="OrthoDB" id="9797743at2"/>
<dbReference type="GO" id="GO:0050308">
    <property type="term" value="F:sugar-phosphatase activity"/>
    <property type="evidence" value="ECO:0007669"/>
    <property type="project" value="TreeGrafter"/>
</dbReference>
<dbReference type="CDD" id="cd07505">
    <property type="entry name" value="HAD_BPGM-like"/>
    <property type="match status" value="1"/>
</dbReference>
<dbReference type="EMBL" id="CP032819">
    <property type="protein sequence ID" value="AZS31467.1"/>
    <property type="molecule type" value="Genomic_DNA"/>
</dbReference>
<dbReference type="Proteomes" id="UP000270673">
    <property type="component" value="Chromosome"/>
</dbReference>
<dbReference type="AlphaFoldDB" id="A0A3S9VY47"/>
<dbReference type="KEGG" id="buy:D8S85_19240"/>
<dbReference type="SUPFAM" id="SSF56784">
    <property type="entry name" value="HAD-like"/>
    <property type="match status" value="1"/>
</dbReference>
<dbReference type="InterPro" id="IPR036412">
    <property type="entry name" value="HAD-like_sf"/>
</dbReference>
<protein>
    <submittedName>
        <fullName evidence="1">HAD family phosphatase</fullName>
    </submittedName>
</protein>
<dbReference type="InterPro" id="IPR006439">
    <property type="entry name" value="HAD-SF_hydro_IA"/>
</dbReference>
<dbReference type="SFLD" id="SFLDG01135">
    <property type="entry name" value="C1.5.6:_HAD__Beta-PGM__Phospha"/>
    <property type="match status" value="1"/>
</dbReference>
<reference evidence="1 2" key="1">
    <citation type="submission" date="2018-10" db="EMBL/GenBank/DDBJ databases">
        <title>Butyricimonas faecalis sp. nov., isolated from human faeces and emended description of the genus Butyricimonas.</title>
        <authorList>
            <person name="Le Roy T."/>
            <person name="Van der Smissen P."/>
            <person name="Paquot A."/>
            <person name="Delzenne N."/>
            <person name="Muccioli G."/>
            <person name="Collet J.-F."/>
            <person name="Cani P.D."/>
        </authorList>
    </citation>
    <scope>NUCLEOTIDE SEQUENCE [LARGE SCALE GENOMIC DNA]</scope>
    <source>
        <strain evidence="1 2">H184</strain>
    </source>
</reference>
<gene>
    <name evidence="1" type="ORF">D8S85_19240</name>
</gene>
<name>A0A3S9VY47_9BACT</name>